<dbReference type="Proteomes" id="UP001358417">
    <property type="component" value="Unassembled WGS sequence"/>
</dbReference>
<dbReference type="InterPro" id="IPR050410">
    <property type="entry name" value="CCR4/nocturin_mRNA_transcr"/>
</dbReference>
<organism evidence="1 2">
    <name type="scientific">Exophiala bonariae</name>
    <dbReference type="NCBI Taxonomy" id="1690606"/>
    <lineage>
        <taxon>Eukaryota</taxon>
        <taxon>Fungi</taxon>
        <taxon>Dikarya</taxon>
        <taxon>Ascomycota</taxon>
        <taxon>Pezizomycotina</taxon>
        <taxon>Eurotiomycetes</taxon>
        <taxon>Chaetothyriomycetidae</taxon>
        <taxon>Chaetothyriales</taxon>
        <taxon>Herpotrichiellaceae</taxon>
        <taxon>Exophiala</taxon>
    </lineage>
</organism>
<dbReference type="EMBL" id="JAVRRD010000017">
    <property type="protein sequence ID" value="KAK5050584.1"/>
    <property type="molecule type" value="Genomic_DNA"/>
</dbReference>
<reference evidence="1 2" key="1">
    <citation type="submission" date="2023-08" db="EMBL/GenBank/DDBJ databases">
        <title>Black Yeasts Isolated from many extreme environments.</title>
        <authorList>
            <person name="Coleine C."/>
            <person name="Stajich J.E."/>
            <person name="Selbmann L."/>
        </authorList>
    </citation>
    <scope>NUCLEOTIDE SEQUENCE [LARGE SCALE GENOMIC DNA]</scope>
    <source>
        <strain evidence="1 2">CCFEE 5792</strain>
    </source>
</reference>
<dbReference type="PANTHER" id="PTHR12121">
    <property type="entry name" value="CARBON CATABOLITE REPRESSOR PROTEIN 4"/>
    <property type="match status" value="1"/>
</dbReference>
<evidence type="ECO:0000313" key="1">
    <source>
        <dbReference type="EMBL" id="KAK5050584.1"/>
    </source>
</evidence>
<dbReference type="PANTHER" id="PTHR12121:SF36">
    <property type="entry name" value="ENDONUCLEASE_EXONUCLEASE_PHOSPHATASE DOMAIN-CONTAINING PROTEIN"/>
    <property type="match status" value="1"/>
</dbReference>
<proteinExistence type="predicted"/>
<dbReference type="GO" id="GO:0000175">
    <property type="term" value="F:3'-5'-RNA exonuclease activity"/>
    <property type="evidence" value="ECO:0007669"/>
    <property type="project" value="TreeGrafter"/>
</dbReference>
<gene>
    <name evidence="1" type="ORF">LTR84_003866</name>
</gene>
<keyword evidence="2" id="KW-1185">Reference proteome</keyword>
<protein>
    <recommendedName>
        <fullName evidence="3">Endonuclease/exonuclease/phosphatase domain-containing protein</fullName>
    </recommendedName>
</protein>
<dbReference type="RefSeq" id="XP_064705170.1">
    <property type="nucleotide sequence ID" value="XM_064847449.1"/>
</dbReference>
<dbReference type="GeneID" id="89972049"/>
<sequence length="328" mass="36705">MGDASSPPRTATATPDRFASVLPSIPLRIITHNIRYASEDPEDSELRWPGRYPKLSAHFKYHTRPGFTPPSTLVSMQEVLYPQLQDLLRTTFNSNVVAEDNDWYSVGVGRLDGKRGGEHSPIFYRRSAWTLIHSNTIWLNETGAVGKKGWDASSVRILTIAVLESNLPASKGRTILALNTHLDDFSAVARREGAQIILNATSTLKKQFPAISFVYLSGDLNSPPHDGAYKLLNQCGSGFIDARRLIKEEDVYGDELTFTEFPFDETAKGLRRIDYVHLGIKDDGDEADVEAERQKVRSCVKGYGVLPNRFDDRVWMTDHRAVVVDLVI</sequence>
<accession>A0AAV9N6B5</accession>
<evidence type="ECO:0008006" key="3">
    <source>
        <dbReference type="Google" id="ProtNLM"/>
    </source>
</evidence>
<dbReference type="InterPro" id="IPR036691">
    <property type="entry name" value="Endo/exonu/phosph_ase_sf"/>
</dbReference>
<evidence type="ECO:0000313" key="2">
    <source>
        <dbReference type="Proteomes" id="UP001358417"/>
    </source>
</evidence>
<comment type="caution">
    <text evidence="1">The sequence shown here is derived from an EMBL/GenBank/DDBJ whole genome shotgun (WGS) entry which is preliminary data.</text>
</comment>
<name>A0AAV9N6B5_9EURO</name>
<dbReference type="AlphaFoldDB" id="A0AAV9N6B5"/>
<dbReference type="SUPFAM" id="SSF56219">
    <property type="entry name" value="DNase I-like"/>
    <property type="match status" value="1"/>
</dbReference>
<dbReference type="Gene3D" id="3.60.10.10">
    <property type="entry name" value="Endonuclease/exonuclease/phosphatase"/>
    <property type="match status" value="1"/>
</dbReference>